<evidence type="ECO:0000313" key="11">
    <source>
        <dbReference type="Proteomes" id="UP000287166"/>
    </source>
</evidence>
<dbReference type="OrthoDB" id="29460at2759"/>
<dbReference type="PANTHER" id="PTHR15071">
    <property type="entry name" value="MANNOSE-6-PHOSPHATE RECEPTOR FAMILY MEMBER"/>
    <property type="match status" value="1"/>
</dbReference>
<protein>
    <submittedName>
        <fullName evidence="10">Uncharacterized protein</fullName>
    </submittedName>
</protein>
<dbReference type="Proteomes" id="UP000287166">
    <property type="component" value="Unassembled WGS sequence"/>
</dbReference>
<evidence type="ECO:0000256" key="2">
    <source>
        <dbReference type="ARBA" id="ARBA00022692"/>
    </source>
</evidence>
<dbReference type="Gene3D" id="2.70.130.10">
    <property type="entry name" value="Mannose-6-phosphate receptor binding domain"/>
    <property type="match status" value="1"/>
</dbReference>
<name>A0A401GG60_9APHY</name>
<dbReference type="PANTHER" id="PTHR15071:SF13">
    <property type="entry name" value="AUTOPHAGY-RELATED PROTEIN 27"/>
    <property type="match status" value="1"/>
</dbReference>
<dbReference type="GO" id="GO:0034045">
    <property type="term" value="C:phagophore assembly site membrane"/>
    <property type="evidence" value="ECO:0007669"/>
    <property type="project" value="UniProtKB-SubCell"/>
</dbReference>
<keyword evidence="4" id="KW-0813">Transport</keyword>
<keyword evidence="4" id="KW-0653">Protein transport</keyword>
<evidence type="ECO:0000256" key="9">
    <source>
        <dbReference type="SAM" id="SignalP"/>
    </source>
</evidence>
<reference evidence="10 11" key="1">
    <citation type="journal article" date="2018" name="Sci. Rep.">
        <title>Genome sequence of the cauliflower mushroom Sparassis crispa (Hanabiratake) and its association with beneficial usage.</title>
        <authorList>
            <person name="Kiyama R."/>
            <person name="Furutani Y."/>
            <person name="Kawaguchi K."/>
            <person name="Nakanishi T."/>
        </authorList>
    </citation>
    <scope>NUCLEOTIDE SEQUENCE [LARGE SCALE GENOMIC DNA]</scope>
</reference>
<keyword evidence="11" id="KW-1185">Reference proteome</keyword>
<evidence type="ECO:0000256" key="4">
    <source>
        <dbReference type="ARBA" id="ARBA00022927"/>
    </source>
</evidence>
<evidence type="ECO:0000256" key="7">
    <source>
        <dbReference type="SAM" id="MobiDB-lite"/>
    </source>
</evidence>
<accession>A0A401GG60</accession>
<evidence type="ECO:0000256" key="3">
    <source>
        <dbReference type="ARBA" id="ARBA00022729"/>
    </source>
</evidence>
<keyword evidence="6 8" id="KW-0472">Membrane</keyword>
<evidence type="ECO:0000256" key="6">
    <source>
        <dbReference type="ARBA" id="ARBA00023136"/>
    </source>
</evidence>
<dbReference type="GO" id="GO:0015031">
    <property type="term" value="P:protein transport"/>
    <property type="evidence" value="ECO:0007669"/>
    <property type="project" value="UniProtKB-KW"/>
</dbReference>
<organism evidence="10 11">
    <name type="scientific">Sparassis crispa</name>
    <dbReference type="NCBI Taxonomy" id="139825"/>
    <lineage>
        <taxon>Eukaryota</taxon>
        <taxon>Fungi</taxon>
        <taxon>Dikarya</taxon>
        <taxon>Basidiomycota</taxon>
        <taxon>Agaricomycotina</taxon>
        <taxon>Agaricomycetes</taxon>
        <taxon>Polyporales</taxon>
        <taxon>Sparassidaceae</taxon>
        <taxon>Sparassis</taxon>
    </lineage>
</organism>
<feature type="signal peptide" evidence="9">
    <location>
        <begin position="1"/>
        <end position="23"/>
    </location>
</feature>
<evidence type="ECO:0000256" key="5">
    <source>
        <dbReference type="ARBA" id="ARBA00022989"/>
    </source>
</evidence>
<dbReference type="STRING" id="139825.A0A401GG60"/>
<feature type="region of interest" description="Disordered" evidence="7">
    <location>
        <begin position="193"/>
        <end position="213"/>
    </location>
</feature>
<comment type="caution">
    <text evidence="10">The sequence shown here is derived from an EMBL/GenBank/DDBJ whole genome shotgun (WGS) entry which is preliminary data.</text>
</comment>
<keyword evidence="5 8" id="KW-1133">Transmembrane helix</keyword>
<dbReference type="InterPro" id="IPR018939">
    <property type="entry name" value="Autophagy-rel_prot_27"/>
</dbReference>
<dbReference type="SUPFAM" id="SSF50911">
    <property type="entry name" value="Mannose 6-phosphate receptor domain"/>
    <property type="match status" value="1"/>
</dbReference>
<dbReference type="RefSeq" id="XP_027612065.1">
    <property type="nucleotide sequence ID" value="XM_027756264.1"/>
</dbReference>
<dbReference type="AlphaFoldDB" id="A0A401GG60"/>
<dbReference type="GO" id="GO:0012505">
    <property type="term" value="C:endomembrane system"/>
    <property type="evidence" value="ECO:0007669"/>
    <property type="project" value="UniProtKB-ARBA"/>
</dbReference>
<evidence type="ECO:0000256" key="8">
    <source>
        <dbReference type="SAM" id="Phobius"/>
    </source>
</evidence>
<evidence type="ECO:0000256" key="1">
    <source>
        <dbReference type="ARBA" id="ARBA00004472"/>
    </source>
</evidence>
<dbReference type="InterPro" id="IPR009011">
    <property type="entry name" value="Man6P_isomerase_rcpt-bd_dom_sf"/>
</dbReference>
<sequence length="293" mass="31870">MILRRTIRVFAYTLLQLFSLVSAQDDGSPFDCHITSGNLKYDLTALAGEHTVSRTRMSPPTEMIDSVAFNLCADLQQKDGVGAQDQCPSGTRACLTKTNRKEGEADRIFAVIPLAKSSTTDMAYTSLTSPQGLCVTFRGPSYPDPTSNDLIPQTFNLKLLCNPEDSGPSFVSYNRSDMSVEWSAPAGCLLGSSPDAPSEDLPGGDDGSGDDKKQKSVGSGVGYFFLLLFLSFAAYFTLGAYYNYSTYGATGMDLIPHRDFWREVPYMLRDVVSHLCSSVRSRQSASRGGYIAV</sequence>
<dbReference type="InParanoid" id="A0A401GG60"/>
<dbReference type="EMBL" id="BFAD01000003">
    <property type="protein sequence ID" value="GBE81152.1"/>
    <property type="molecule type" value="Genomic_DNA"/>
</dbReference>
<keyword evidence="3 9" id="KW-0732">Signal</keyword>
<dbReference type="Pfam" id="PF09451">
    <property type="entry name" value="ATG27"/>
    <property type="match status" value="1"/>
</dbReference>
<dbReference type="GeneID" id="38778069"/>
<feature type="chain" id="PRO_5019438647" evidence="9">
    <location>
        <begin position="24"/>
        <end position="293"/>
    </location>
</feature>
<gene>
    <name evidence="10" type="ORF">SCP_0308780</name>
</gene>
<keyword evidence="2 8" id="KW-0812">Transmembrane</keyword>
<proteinExistence type="predicted"/>
<comment type="subcellular location">
    <subcellularLocation>
        <location evidence="1">Preautophagosomal structure membrane</location>
        <topology evidence="1">Single-pass type I membrane protein</topology>
    </subcellularLocation>
</comment>
<evidence type="ECO:0000313" key="10">
    <source>
        <dbReference type="EMBL" id="GBE81152.1"/>
    </source>
</evidence>
<feature type="transmembrane region" description="Helical" evidence="8">
    <location>
        <begin position="221"/>
        <end position="242"/>
    </location>
</feature>